<dbReference type="CDD" id="cd02869">
    <property type="entry name" value="PseudoU_synth_RluA_like"/>
    <property type="match status" value="1"/>
</dbReference>
<dbReference type="Gene3D" id="3.30.2350.10">
    <property type="entry name" value="Pseudouridine synthase"/>
    <property type="match status" value="1"/>
</dbReference>
<accession>A0ABP9DLW6</accession>
<feature type="domain" description="Pseudouridine synthase RsuA/RluA-like" evidence="2">
    <location>
        <begin position="366"/>
        <end position="513"/>
    </location>
</feature>
<dbReference type="EMBL" id="BAABJX010000051">
    <property type="protein sequence ID" value="GAA4844366.1"/>
    <property type="molecule type" value="Genomic_DNA"/>
</dbReference>
<evidence type="ECO:0000256" key="1">
    <source>
        <dbReference type="SAM" id="Coils"/>
    </source>
</evidence>
<evidence type="ECO:0000313" key="4">
    <source>
        <dbReference type="Proteomes" id="UP001500298"/>
    </source>
</evidence>
<sequence>MKRDCFIPFGTDLKDTVTLPERFTFPFNYEPHPLCIQAAKELQTHLVEQTEWVHNFGLHGQDEETAIGKMFGVLIVQKPTGELGYLSAFSGKLANSNHHSQFVPPVFDMLKEEGFYRRGEEELNAINREVEQLQQDDRYKELQQTLTVETTRSEEELANQRVFIKAQKKERDQKRKEAKEELTAEAFEELQKQFSKESQDHQRHYKRMAKEWKIRLEDLKEQIAIHQKQIKALKDLRKQKSADLQKQLFNQYTFLNQAQEEKSLWDIFKHTPLGQPPSGAGECAAPKLLQYAFMNGLKPIAMAEFWWGKSPASEIRKHGHFYPACRGKCEPILGHMLQGMPVDENPMLKNPAEGKELEIVYEDEVIVIVNKPEEFLSVPGKTITDSVYERMLAKYPKATGPLVVHRLDMSTSGLMLIAKTKMAHEVLQDQFEKRQVKKRYIAQLEGRVEGERGTIELPLRVDLDNRPQQLVCYEHGKPATTHWKVIDRSADRTLVHFFPVTGRTHQLRVHAAHPKGLNAPIVGDDLYGTREQRLHLHAEQLEFLHPVTRKKMVITSGKPSFL</sequence>
<evidence type="ECO:0000259" key="2">
    <source>
        <dbReference type="Pfam" id="PF00849"/>
    </source>
</evidence>
<keyword evidence="4" id="KW-1185">Reference proteome</keyword>
<dbReference type="Pfam" id="PF00849">
    <property type="entry name" value="PseudoU_synth_2"/>
    <property type="match status" value="1"/>
</dbReference>
<keyword evidence="1" id="KW-0175">Coiled coil</keyword>
<dbReference type="PROSITE" id="PS01129">
    <property type="entry name" value="PSI_RLU"/>
    <property type="match status" value="1"/>
</dbReference>
<dbReference type="InterPro" id="IPR006145">
    <property type="entry name" value="PsdUridine_synth_RsuA/RluA"/>
</dbReference>
<feature type="coiled-coil region" evidence="1">
    <location>
        <begin position="164"/>
        <end position="236"/>
    </location>
</feature>
<proteinExistence type="predicted"/>
<dbReference type="InterPro" id="IPR050188">
    <property type="entry name" value="RluA_PseudoU_synthase"/>
</dbReference>
<comment type="caution">
    <text evidence="3">The sequence shown here is derived from an EMBL/GenBank/DDBJ whole genome shotgun (WGS) entry which is preliminary data.</text>
</comment>
<dbReference type="InterPro" id="IPR020103">
    <property type="entry name" value="PsdUridine_synth_cat_dom_sf"/>
</dbReference>
<dbReference type="SUPFAM" id="SSF55120">
    <property type="entry name" value="Pseudouridine synthase"/>
    <property type="match status" value="1"/>
</dbReference>
<evidence type="ECO:0000313" key="3">
    <source>
        <dbReference type="EMBL" id="GAA4844366.1"/>
    </source>
</evidence>
<dbReference type="PANTHER" id="PTHR21600:SF89">
    <property type="entry name" value="RIBOSOMAL LARGE SUBUNIT PSEUDOURIDINE SYNTHASE A"/>
    <property type="match status" value="1"/>
</dbReference>
<protein>
    <submittedName>
        <fullName evidence="3">Pseudouridine synthase</fullName>
    </submittedName>
</protein>
<dbReference type="Proteomes" id="UP001500298">
    <property type="component" value="Unassembled WGS sequence"/>
</dbReference>
<reference evidence="4" key="1">
    <citation type="journal article" date="2019" name="Int. J. Syst. Evol. Microbiol.">
        <title>The Global Catalogue of Microorganisms (GCM) 10K type strain sequencing project: providing services to taxonomists for standard genome sequencing and annotation.</title>
        <authorList>
            <consortium name="The Broad Institute Genomics Platform"/>
            <consortium name="The Broad Institute Genome Sequencing Center for Infectious Disease"/>
            <person name="Wu L."/>
            <person name="Ma J."/>
        </authorList>
    </citation>
    <scope>NUCLEOTIDE SEQUENCE [LARGE SCALE GENOMIC DNA]</scope>
    <source>
        <strain evidence="4">JCM 18326</strain>
    </source>
</reference>
<dbReference type="InterPro" id="IPR006224">
    <property type="entry name" value="PsdUridine_synth_RluA-like_CS"/>
</dbReference>
<gene>
    <name evidence="3" type="ORF">GCM10023331_31550</name>
</gene>
<organism evidence="3 4">
    <name type="scientific">Algivirga pacifica</name>
    <dbReference type="NCBI Taxonomy" id="1162670"/>
    <lineage>
        <taxon>Bacteria</taxon>
        <taxon>Pseudomonadati</taxon>
        <taxon>Bacteroidota</taxon>
        <taxon>Cytophagia</taxon>
        <taxon>Cytophagales</taxon>
        <taxon>Flammeovirgaceae</taxon>
        <taxon>Algivirga</taxon>
    </lineage>
</organism>
<dbReference type="PANTHER" id="PTHR21600">
    <property type="entry name" value="MITOCHONDRIAL RNA PSEUDOURIDINE SYNTHASE"/>
    <property type="match status" value="1"/>
</dbReference>
<name>A0ABP9DLW6_9BACT</name>
<dbReference type="RefSeq" id="WP_345373514.1">
    <property type="nucleotide sequence ID" value="NZ_BAABJX010000051.1"/>
</dbReference>